<feature type="region of interest" description="Disordered" evidence="1">
    <location>
        <begin position="506"/>
        <end position="536"/>
    </location>
</feature>
<keyword evidence="2" id="KW-0812">Transmembrane</keyword>
<keyword evidence="2" id="KW-0472">Membrane</keyword>
<feature type="compositionally biased region" description="Polar residues" evidence="1">
    <location>
        <begin position="609"/>
        <end position="620"/>
    </location>
</feature>
<evidence type="ECO:0000256" key="1">
    <source>
        <dbReference type="SAM" id="MobiDB-lite"/>
    </source>
</evidence>
<feature type="transmembrane region" description="Helical" evidence="2">
    <location>
        <begin position="350"/>
        <end position="374"/>
    </location>
</feature>
<feature type="compositionally biased region" description="Basic and acidic residues" evidence="1">
    <location>
        <begin position="382"/>
        <end position="398"/>
    </location>
</feature>
<accession>A0AAX4K634</accession>
<proteinExistence type="predicted"/>
<protein>
    <submittedName>
        <fullName evidence="3">Uncharacterized protein</fullName>
    </submittedName>
</protein>
<keyword evidence="4" id="KW-1185">Reference proteome</keyword>
<feature type="compositionally biased region" description="Polar residues" evidence="1">
    <location>
        <begin position="652"/>
        <end position="669"/>
    </location>
</feature>
<dbReference type="RefSeq" id="XP_066079042.1">
    <property type="nucleotide sequence ID" value="XM_066222945.1"/>
</dbReference>
<evidence type="ECO:0000313" key="4">
    <source>
        <dbReference type="Proteomes" id="UP001355207"/>
    </source>
</evidence>
<feature type="region of interest" description="Disordered" evidence="1">
    <location>
        <begin position="690"/>
        <end position="750"/>
    </location>
</feature>
<dbReference type="EMBL" id="CP144107">
    <property type="protein sequence ID" value="WWC92280.1"/>
    <property type="molecule type" value="Genomic_DNA"/>
</dbReference>
<dbReference type="AlphaFoldDB" id="A0AAX4K634"/>
<gene>
    <name evidence="3" type="ORF">L201_007234</name>
</gene>
<feature type="region of interest" description="Disordered" evidence="1">
    <location>
        <begin position="764"/>
        <end position="792"/>
    </location>
</feature>
<name>A0AAX4K634_9TREE</name>
<feature type="compositionally biased region" description="Low complexity" evidence="1">
    <location>
        <begin position="406"/>
        <end position="416"/>
    </location>
</feature>
<keyword evidence="2" id="KW-1133">Transmembrane helix</keyword>
<feature type="region of interest" description="Disordered" evidence="1">
    <location>
        <begin position="382"/>
        <end position="449"/>
    </location>
</feature>
<feature type="region of interest" description="Disordered" evidence="1">
    <location>
        <begin position="609"/>
        <end position="672"/>
    </location>
</feature>
<dbReference type="Gene3D" id="2.60.120.260">
    <property type="entry name" value="Galactose-binding domain-like"/>
    <property type="match status" value="1"/>
</dbReference>
<dbReference type="Proteomes" id="UP001355207">
    <property type="component" value="Chromosome 10"/>
</dbReference>
<evidence type="ECO:0000256" key="2">
    <source>
        <dbReference type="SAM" id="Phobius"/>
    </source>
</evidence>
<feature type="region of interest" description="Disordered" evidence="1">
    <location>
        <begin position="568"/>
        <end position="594"/>
    </location>
</feature>
<feature type="compositionally biased region" description="Low complexity" evidence="1">
    <location>
        <begin position="731"/>
        <end position="750"/>
    </location>
</feature>
<reference evidence="3 4" key="1">
    <citation type="submission" date="2024-01" db="EMBL/GenBank/DDBJ databases">
        <title>Comparative genomics of Cryptococcus and Kwoniella reveals pathogenesis evolution and contrasting modes of karyotype evolution via chromosome fusion or intercentromeric recombination.</title>
        <authorList>
            <person name="Coelho M.A."/>
            <person name="David-Palma M."/>
            <person name="Shea T."/>
            <person name="Bowers K."/>
            <person name="McGinley-Smith S."/>
            <person name="Mohammad A.W."/>
            <person name="Gnirke A."/>
            <person name="Yurkov A.M."/>
            <person name="Nowrousian M."/>
            <person name="Sun S."/>
            <person name="Cuomo C.A."/>
            <person name="Heitman J."/>
        </authorList>
    </citation>
    <scope>NUCLEOTIDE SEQUENCE [LARGE SCALE GENOMIC DNA]</scope>
    <source>
        <strain evidence="3 4">CBS 6074</strain>
    </source>
</reference>
<feature type="compositionally biased region" description="Polar residues" evidence="1">
    <location>
        <begin position="696"/>
        <end position="710"/>
    </location>
</feature>
<dbReference type="GeneID" id="91097903"/>
<evidence type="ECO:0000313" key="3">
    <source>
        <dbReference type="EMBL" id="WWC92280.1"/>
    </source>
</evidence>
<sequence length="792" mass="86910">METYISASSPLFQYKPCKSCDTLKGFQTASEYLKEAGDGKDSGMITRSGNTNISLNCTGTGILFDITYNKPESTIFGQPIVKINGSLPSTSFNHSTDSTSIVNLPLGHHRFELSFSSNSSTASKQNSEDNWVRIDGASCISGYELDKNSKNQTIDDTNWRDWQVILSPGWNMLEKGVSNYIDETEYEEEKATSSNDYNGSISWTEQANTSTQLHFHGSSVSVYGIGGQEAGSYEVLLDNITQGVFDASGGPRVYNSVLYHTLNLADTDHTITLKNIEQGKRLSFDRLVTFSGLTLSHTRVIVPISNSSTTFTTQSKSYVQVSSFYSTSSSSASASSAIDKTSTTGLSGGAIAGIVVAACAVILAFLLIWIFAFLRKRKDQRENEEIDSRELENEREKPPINFLRFSSRGSSPTCSSTAHPFRPIPEPEHPSTRTSQHPMNAPGKPRTSKLFNFASPTPSLKSFIQNHIDPSNSFFAEKESNQNSFLKLNGSKLKTNHQKRSVENHQNEVFGGPSNKAVTDLHPNDHHPVQSHNDLSQDYLPSLASGAIEVIPTKSSYNHVDFTVKEHNQHEGDLYSQPIRTDSRASSTTKRQTISPLVAALTGKTASPLTQLSRSASQKGSGALAKITNRNKARENPSSLNNTRQNDRNTDSIEYQQSERPNSNFTLKTAKTDWEDDTKSDIGILSMYANLPPPINGNSRDTTFSENSHYQDPADESSGVGVALGSPTLNPHNQQQSQHPQQQQQKHLRPQGQIDDLELLPPTRRFLGASGRPGSDVSNKSAGSIGSGYRYM</sequence>
<feature type="compositionally biased region" description="Polar residues" evidence="1">
    <location>
        <begin position="578"/>
        <end position="594"/>
    </location>
</feature>
<organism evidence="3 4">
    <name type="scientific">Kwoniella dendrophila CBS 6074</name>
    <dbReference type="NCBI Taxonomy" id="1295534"/>
    <lineage>
        <taxon>Eukaryota</taxon>
        <taxon>Fungi</taxon>
        <taxon>Dikarya</taxon>
        <taxon>Basidiomycota</taxon>
        <taxon>Agaricomycotina</taxon>
        <taxon>Tremellomycetes</taxon>
        <taxon>Tremellales</taxon>
        <taxon>Cryptococcaceae</taxon>
        <taxon>Kwoniella</taxon>
    </lineage>
</organism>